<gene>
    <name evidence="2" type="primary">Contig19148.g20307</name>
    <name evidence="2" type="ORF">STYLEM_11932</name>
</gene>
<dbReference type="AlphaFoldDB" id="A0A078AM06"/>
<feature type="region of interest" description="Disordered" evidence="1">
    <location>
        <begin position="373"/>
        <end position="411"/>
    </location>
</feature>
<evidence type="ECO:0000256" key="1">
    <source>
        <dbReference type="SAM" id="MobiDB-lite"/>
    </source>
</evidence>
<sequence length="449" mass="52597">MFTCQINPVQCQQKPLETDKSHDLSQNGKRRNTTIKNMYQKNRNSTASGVFNHNNKTVTEDNRHSTIMETVPDQTLLNLQQHQSLFNNQHIGQSARHLRFKSLNLEMLKNFEVKIQQDNNTQKKVVIIAPKQIETCKSGFSTARCSMSPSKEQKDFSSGIKNTYDFIKNKVLTQREILIQREEKKHESLATVVIKRDFKSREKKLPKHLLQSRSLQQTPIRRIIFAKHIIKQQYERTAGKTNQGSIKQREKIRYINSEVDFETMNLVDINLLSQEKGKFRRVCIESLEQRLQNQLNQEQDQNISPNKLDAYAMEQEKLRRMEVKRFKTIMERQKDSYDEFDNDDEIQRHLELLRQQNQKKSILDQQRANPSIALQPLSHRDEGNHNKHGDNHKRAMSSDQGKHKRAESGLVPDTRPLITKLFGDGMRFIRRKDLAVIYDKTALGQIQVL</sequence>
<protein>
    <submittedName>
        <fullName evidence="2">Uncharacterized protein</fullName>
    </submittedName>
</protein>
<feature type="compositionally biased region" description="Basic and acidic residues" evidence="1">
    <location>
        <begin position="378"/>
        <end position="393"/>
    </location>
</feature>
<dbReference type="InParanoid" id="A0A078AM06"/>
<evidence type="ECO:0000313" key="2">
    <source>
        <dbReference type="EMBL" id="CDW82896.1"/>
    </source>
</evidence>
<accession>A0A078AM06</accession>
<evidence type="ECO:0000313" key="3">
    <source>
        <dbReference type="Proteomes" id="UP000039865"/>
    </source>
</evidence>
<proteinExistence type="predicted"/>
<dbReference type="Proteomes" id="UP000039865">
    <property type="component" value="Unassembled WGS sequence"/>
</dbReference>
<dbReference type="EMBL" id="CCKQ01011345">
    <property type="protein sequence ID" value="CDW82896.1"/>
    <property type="molecule type" value="Genomic_DNA"/>
</dbReference>
<reference evidence="2 3" key="1">
    <citation type="submission" date="2014-06" db="EMBL/GenBank/DDBJ databases">
        <authorList>
            <person name="Swart Estienne"/>
        </authorList>
    </citation>
    <scope>NUCLEOTIDE SEQUENCE [LARGE SCALE GENOMIC DNA]</scope>
    <source>
        <strain evidence="2 3">130c</strain>
    </source>
</reference>
<keyword evidence="3" id="KW-1185">Reference proteome</keyword>
<organism evidence="2 3">
    <name type="scientific">Stylonychia lemnae</name>
    <name type="common">Ciliate</name>
    <dbReference type="NCBI Taxonomy" id="5949"/>
    <lineage>
        <taxon>Eukaryota</taxon>
        <taxon>Sar</taxon>
        <taxon>Alveolata</taxon>
        <taxon>Ciliophora</taxon>
        <taxon>Intramacronucleata</taxon>
        <taxon>Spirotrichea</taxon>
        <taxon>Stichotrichia</taxon>
        <taxon>Sporadotrichida</taxon>
        <taxon>Oxytrichidae</taxon>
        <taxon>Stylonychinae</taxon>
        <taxon>Stylonychia</taxon>
    </lineage>
</organism>
<name>A0A078AM06_STYLE</name>